<dbReference type="InterPro" id="IPR013761">
    <property type="entry name" value="SAM/pointed_sf"/>
</dbReference>
<accession>A0A9Q1MI13</accession>
<sequence length="156" mass="18185">MEYWCTWLSKTNLEPSLVHEYAHTFAHNELVQDDIPYFNHEFLQSMGISVAKHRQEILKLAKKEKARSSRNHMLWLLVAIKQAKKLVAKRLKMWTCRPDSVSSFAVAPLRNYSTRWKAAVLKRNIQLASAKQETPTRVVTDKGMLKRLNGMRCFKA</sequence>
<proteinExistence type="predicted"/>
<dbReference type="Gene3D" id="1.10.150.50">
    <property type="entry name" value="Transcription Factor, Ets-1"/>
    <property type="match status" value="1"/>
</dbReference>
<dbReference type="EMBL" id="JAJAGQ010000006">
    <property type="protein sequence ID" value="KAJ8560029.1"/>
    <property type="molecule type" value="Genomic_DNA"/>
</dbReference>
<dbReference type="CDD" id="cd09487">
    <property type="entry name" value="SAM_superfamily"/>
    <property type="match status" value="1"/>
</dbReference>
<keyword evidence="3" id="KW-1185">Reference proteome</keyword>
<dbReference type="InterPro" id="IPR001660">
    <property type="entry name" value="SAM"/>
</dbReference>
<protein>
    <recommendedName>
        <fullName evidence="1">SAM domain-containing protein</fullName>
    </recommendedName>
</protein>
<evidence type="ECO:0000313" key="2">
    <source>
        <dbReference type="EMBL" id="KAJ8560029.1"/>
    </source>
</evidence>
<dbReference type="SUPFAM" id="SSF47769">
    <property type="entry name" value="SAM/Pointed domain"/>
    <property type="match status" value="1"/>
</dbReference>
<reference evidence="3" key="1">
    <citation type="journal article" date="2023" name="Proc. Natl. Acad. Sci. U.S.A.">
        <title>Genomic and structural basis for evolution of tropane alkaloid biosynthesis.</title>
        <authorList>
            <person name="Wanga Y.-J."/>
            <person name="Taina T."/>
            <person name="Yua J.-Y."/>
            <person name="Lia J."/>
            <person name="Xua B."/>
            <person name="Chenc J."/>
            <person name="D'Auriad J.C."/>
            <person name="Huanga J.-P."/>
            <person name="Huanga S.-X."/>
        </authorList>
    </citation>
    <scope>NUCLEOTIDE SEQUENCE [LARGE SCALE GENOMIC DNA]</scope>
    <source>
        <strain evidence="3">cv. KIB-2019</strain>
    </source>
</reference>
<comment type="caution">
    <text evidence="2">The sequence shown here is derived from an EMBL/GenBank/DDBJ whole genome shotgun (WGS) entry which is preliminary data.</text>
</comment>
<evidence type="ECO:0000313" key="3">
    <source>
        <dbReference type="Proteomes" id="UP001152561"/>
    </source>
</evidence>
<dbReference type="Proteomes" id="UP001152561">
    <property type="component" value="Unassembled WGS sequence"/>
</dbReference>
<dbReference type="Pfam" id="PF07647">
    <property type="entry name" value="SAM_2"/>
    <property type="match status" value="1"/>
</dbReference>
<evidence type="ECO:0000259" key="1">
    <source>
        <dbReference type="Pfam" id="PF07647"/>
    </source>
</evidence>
<gene>
    <name evidence="2" type="ORF">K7X08_004087</name>
</gene>
<dbReference type="PANTHER" id="PTHR33915:SF11">
    <property type="entry name" value="JP18"/>
    <property type="match status" value="1"/>
</dbReference>
<dbReference type="PANTHER" id="PTHR33915">
    <property type="entry name" value="OSJNBA0033G05.11 PROTEIN"/>
    <property type="match status" value="1"/>
</dbReference>
<organism evidence="2 3">
    <name type="scientific">Anisodus acutangulus</name>
    <dbReference type="NCBI Taxonomy" id="402998"/>
    <lineage>
        <taxon>Eukaryota</taxon>
        <taxon>Viridiplantae</taxon>
        <taxon>Streptophyta</taxon>
        <taxon>Embryophyta</taxon>
        <taxon>Tracheophyta</taxon>
        <taxon>Spermatophyta</taxon>
        <taxon>Magnoliopsida</taxon>
        <taxon>eudicotyledons</taxon>
        <taxon>Gunneridae</taxon>
        <taxon>Pentapetalae</taxon>
        <taxon>asterids</taxon>
        <taxon>lamiids</taxon>
        <taxon>Solanales</taxon>
        <taxon>Solanaceae</taxon>
        <taxon>Solanoideae</taxon>
        <taxon>Hyoscyameae</taxon>
        <taxon>Anisodus</taxon>
    </lineage>
</organism>
<feature type="domain" description="SAM" evidence="1">
    <location>
        <begin position="5"/>
        <end position="59"/>
    </location>
</feature>
<dbReference type="AlphaFoldDB" id="A0A9Q1MI13"/>
<name>A0A9Q1MI13_9SOLA</name>
<dbReference type="OrthoDB" id="1887912at2759"/>